<dbReference type="Gene3D" id="1.20.1300.10">
    <property type="entry name" value="Fumarate reductase/succinate dehydrogenase, transmembrane subunit"/>
    <property type="match status" value="1"/>
</dbReference>
<dbReference type="FunFam" id="1.20.1300.10:FF:000005">
    <property type="entry name" value="Succinate dehydrogenase cytochrome b556 subunit"/>
    <property type="match status" value="1"/>
</dbReference>
<dbReference type="GO" id="GO:0046872">
    <property type="term" value="F:metal ion binding"/>
    <property type="evidence" value="ECO:0007669"/>
    <property type="project" value="UniProtKB-KW"/>
</dbReference>
<feature type="transmembrane region" description="Helical" evidence="19">
    <location>
        <begin position="24"/>
        <end position="44"/>
    </location>
</feature>
<evidence type="ECO:0000256" key="6">
    <source>
        <dbReference type="ARBA" id="ARBA00022448"/>
    </source>
</evidence>
<dbReference type="EMBL" id="PIQH01000001">
    <property type="protein sequence ID" value="RUO81494.1"/>
    <property type="molecule type" value="Genomic_DNA"/>
</dbReference>
<protein>
    <recommendedName>
        <fullName evidence="5">Succinate dehydrogenase cytochrome b556 subunit</fullName>
    </recommendedName>
</protein>
<accession>A0A432ZU72</accession>
<dbReference type="PANTHER" id="PTHR10978">
    <property type="entry name" value="SUCCINATE DEHYDROGENASE CYTOCHROME B560 SUBUNIT"/>
    <property type="match status" value="1"/>
</dbReference>
<organism evidence="20 21">
    <name type="scientific">Idiomarina tyrosinivorans</name>
    <dbReference type="NCBI Taxonomy" id="1445662"/>
    <lineage>
        <taxon>Bacteria</taxon>
        <taxon>Pseudomonadati</taxon>
        <taxon>Pseudomonadota</taxon>
        <taxon>Gammaproteobacteria</taxon>
        <taxon>Alteromonadales</taxon>
        <taxon>Idiomarinaceae</taxon>
        <taxon>Idiomarina</taxon>
    </lineage>
</organism>
<dbReference type="PIRSF" id="PIRSF000178">
    <property type="entry name" value="SDH_cyt_b560"/>
    <property type="match status" value="1"/>
</dbReference>
<dbReference type="PROSITE" id="PS01001">
    <property type="entry name" value="SDH_CYT_2"/>
    <property type="match status" value="1"/>
</dbReference>
<evidence type="ECO:0000256" key="18">
    <source>
        <dbReference type="PIRSR" id="PIRSR000178-1"/>
    </source>
</evidence>
<dbReference type="InterPro" id="IPR000701">
    <property type="entry name" value="SuccDH_FuR_B_TM-su"/>
</dbReference>
<dbReference type="InterPro" id="IPR018495">
    <property type="entry name" value="Succ_DH_cyt_bsu_CS"/>
</dbReference>
<keyword evidence="13" id="KW-0249">Electron transport</keyword>
<comment type="function">
    <text evidence="1">Membrane-anchoring subunit of succinate dehydrogenase (SDH).</text>
</comment>
<evidence type="ECO:0000256" key="9">
    <source>
        <dbReference type="ARBA" id="ARBA00022532"/>
    </source>
</evidence>
<keyword evidence="15 18" id="KW-0408">Iron</keyword>
<evidence type="ECO:0000256" key="2">
    <source>
        <dbReference type="ARBA" id="ARBA00004429"/>
    </source>
</evidence>
<dbReference type="InterPro" id="IPR014314">
    <property type="entry name" value="Succ_DH_cytb556"/>
</dbReference>
<evidence type="ECO:0000256" key="17">
    <source>
        <dbReference type="ARBA" id="ARBA00025912"/>
    </source>
</evidence>
<evidence type="ECO:0000256" key="3">
    <source>
        <dbReference type="ARBA" id="ARBA00005163"/>
    </source>
</evidence>
<keyword evidence="11 19" id="KW-0812">Transmembrane</keyword>
<comment type="subunit">
    <text evidence="17">Part of an enzyme complex containing four subunits: a flavoprotein, an iron-sulfur protein, plus two membrane-anchoring proteins, SdhC and SdhD. The complex can form homotrimers.</text>
</comment>
<dbReference type="GO" id="GO:0006099">
    <property type="term" value="P:tricarboxylic acid cycle"/>
    <property type="evidence" value="ECO:0007669"/>
    <property type="project" value="UniProtKB-KW"/>
</dbReference>
<comment type="similarity">
    <text evidence="4">Belongs to the cytochrome b560 family.</text>
</comment>
<evidence type="ECO:0000313" key="21">
    <source>
        <dbReference type="Proteomes" id="UP000287996"/>
    </source>
</evidence>
<keyword evidence="6" id="KW-0813">Transport</keyword>
<keyword evidence="7" id="KW-1003">Cell membrane</keyword>
<dbReference type="PANTHER" id="PTHR10978:SF5">
    <property type="entry name" value="SUCCINATE DEHYDROGENASE CYTOCHROME B560 SUBUNIT, MITOCHONDRIAL"/>
    <property type="match status" value="1"/>
</dbReference>
<evidence type="ECO:0000256" key="19">
    <source>
        <dbReference type="SAM" id="Phobius"/>
    </source>
</evidence>
<evidence type="ECO:0000256" key="10">
    <source>
        <dbReference type="ARBA" id="ARBA00022617"/>
    </source>
</evidence>
<dbReference type="RefSeq" id="WP_126840835.1">
    <property type="nucleotide sequence ID" value="NZ_PIQH01000001.1"/>
</dbReference>
<evidence type="ECO:0000313" key="20">
    <source>
        <dbReference type="EMBL" id="RUO81494.1"/>
    </source>
</evidence>
<keyword evidence="16 19" id="KW-0472">Membrane</keyword>
<evidence type="ECO:0000256" key="8">
    <source>
        <dbReference type="ARBA" id="ARBA00022519"/>
    </source>
</evidence>
<dbReference type="NCBIfam" id="TIGR02970">
    <property type="entry name" value="succ_dehyd_cytB"/>
    <property type="match status" value="1"/>
</dbReference>
<keyword evidence="12 18" id="KW-0479">Metal-binding</keyword>
<keyword evidence="9" id="KW-0816">Tricarboxylic acid cycle</keyword>
<reference evidence="20 21" key="1">
    <citation type="journal article" date="2011" name="Front. Microbiol.">
        <title>Genomic signatures of strain selection and enhancement in Bacillus atrophaeus var. globigii, a historical biowarfare simulant.</title>
        <authorList>
            <person name="Gibbons H.S."/>
            <person name="Broomall S.M."/>
            <person name="McNew L.A."/>
            <person name="Daligault H."/>
            <person name="Chapman C."/>
            <person name="Bruce D."/>
            <person name="Karavis M."/>
            <person name="Krepps M."/>
            <person name="McGregor P.A."/>
            <person name="Hong C."/>
            <person name="Park K.H."/>
            <person name="Akmal A."/>
            <person name="Feldman A."/>
            <person name="Lin J.S."/>
            <person name="Chang W.E."/>
            <person name="Higgs B.W."/>
            <person name="Demirev P."/>
            <person name="Lindquist J."/>
            <person name="Liem A."/>
            <person name="Fochler E."/>
            <person name="Read T.D."/>
            <person name="Tapia R."/>
            <person name="Johnson S."/>
            <person name="Bishop-Lilly K.A."/>
            <person name="Detter C."/>
            <person name="Han C."/>
            <person name="Sozhamannan S."/>
            <person name="Rosenzweig C.N."/>
            <person name="Skowronski E.W."/>
        </authorList>
    </citation>
    <scope>NUCLEOTIDE SEQUENCE [LARGE SCALE GENOMIC DNA]</scope>
    <source>
        <strain evidence="20 21">CC-PW-9</strain>
    </source>
</reference>
<dbReference type="Proteomes" id="UP000287996">
    <property type="component" value="Unassembled WGS sequence"/>
</dbReference>
<dbReference type="AlphaFoldDB" id="A0A432ZU72"/>
<dbReference type="GO" id="GO:0009055">
    <property type="term" value="F:electron transfer activity"/>
    <property type="evidence" value="ECO:0007669"/>
    <property type="project" value="InterPro"/>
</dbReference>
<evidence type="ECO:0000256" key="4">
    <source>
        <dbReference type="ARBA" id="ARBA00007244"/>
    </source>
</evidence>
<dbReference type="CDD" id="cd03499">
    <property type="entry name" value="SQR_TypeC_SdhC"/>
    <property type="match status" value="1"/>
</dbReference>
<evidence type="ECO:0000256" key="11">
    <source>
        <dbReference type="ARBA" id="ARBA00022692"/>
    </source>
</evidence>
<dbReference type="InterPro" id="IPR034804">
    <property type="entry name" value="SQR/QFR_C/D"/>
</dbReference>
<feature type="transmembrane region" description="Helical" evidence="19">
    <location>
        <begin position="64"/>
        <end position="82"/>
    </location>
</feature>
<gene>
    <name evidence="20" type="primary">sdhC</name>
    <name evidence="20" type="ORF">CWI84_01685</name>
</gene>
<dbReference type="SUPFAM" id="SSF81343">
    <property type="entry name" value="Fumarate reductase respiratory complex transmembrane subunits"/>
    <property type="match status" value="1"/>
</dbReference>
<name>A0A432ZU72_9GAMM</name>
<proteinExistence type="inferred from homology"/>
<feature type="transmembrane region" description="Helical" evidence="19">
    <location>
        <begin position="103"/>
        <end position="123"/>
    </location>
</feature>
<evidence type="ECO:0000256" key="15">
    <source>
        <dbReference type="ARBA" id="ARBA00023004"/>
    </source>
</evidence>
<keyword evidence="8" id="KW-0997">Cell inner membrane</keyword>
<comment type="subcellular location">
    <subcellularLocation>
        <location evidence="2">Cell inner membrane</location>
        <topology evidence="2">Multi-pass membrane protein</topology>
    </subcellularLocation>
</comment>
<keyword evidence="14 19" id="KW-1133">Transmembrane helix</keyword>
<comment type="cofactor">
    <cofactor evidence="18">
        <name>heme</name>
        <dbReference type="ChEBI" id="CHEBI:30413"/>
    </cofactor>
    <text evidence="18">The heme is bound between the two transmembrane subunits.</text>
</comment>
<evidence type="ECO:0000256" key="1">
    <source>
        <dbReference type="ARBA" id="ARBA00004050"/>
    </source>
</evidence>
<dbReference type="Pfam" id="PF01127">
    <property type="entry name" value="Sdh_cyt"/>
    <property type="match status" value="1"/>
</dbReference>
<feature type="binding site" description="axial binding residue" evidence="18">
    <location>
        <position position="80"/>
    </location>
    <ligand>
        <name>heme</name>
        <dbReference type="ChEBI" id="CHEBI:30413"/>
        <note>ligand shared with second transmembrane subunit</note>
    </ligand>
    <ligandPart>
        <name>Fe</name>
        <dbReference type="ChEBI" id="CHEBI:18248"/>
    </ligandPart>
</feature>
<dbReference type="OrthoDB" id="9799441at2"/>
<evidence type="ECO:0000256" key="16">
    <source>
        <dbReference type="ARBA" id="ARBA00023136"/>
    </source>
</evidence>
<evidence type="ECO:0000256" key="5">
    <source>
        <dbReference type="ARBA" id="ARBA00020076"/>
    </source>
</evidence>
<evidence type="ECO:0000256" key="14">
    <source>
        <dbReference type="ARBA" id="ARBA00022989"/>
    </source>
</evidence>
<sequence>MKKQRPVNLDLTTIQFPASAKASILHRVTGVVMLVALVFLTWAFAVSLSGPEGFATVEAVMTSFIAKFIAWGILTALGYHFLAGLRHLVMDLGFWEELESGNASATAAIVLAIILSVLAGVWLW</sequence>
<comment type="pathway">
    <text evidence="3">Carbohydrate metabolism; tricarboxylic acid cycle.</text>
</comment>
<dbReference type="GO" id="GO:0005886">
    <property type="term" value="C:plasma membrane"/>
    <property type="evidence" value="ECO:0007669"/>
    <property type="project" value="UniProtKB-SubCell"/>
</dbReference>
<comment type="caution">
    <text evidence="20">The sequence shown here is derived from an EMBL/GenBank/DDBJ whole genome shotgun (WGS) entry which is preliminary data.</text>
</comment>
<evidence type="ECO:0000256" key="12">
    <source>
        <dbReference type="ARBA" id="ARBA00022723"/>
    </source>
</evidence>
<evidence type="ECO:0000256" key="7">
    <source>
        <dbReference type="ARBA" id="ARBA00022475"/>
    </source>
</evidence>
<evidence type="ECO:0000256" key="13">
    <source>
        <dbReference type="ARBA" id="ARBA00022982"/>
    </source>
</evidence>
<keyword evidence="21" id="KW-1185">Reference proteome</keyword>
<keyword evidence="10 18" id="KW-0349">Heme</keyword>